<dbReference type="SUPFAM" id="SSF48695">
    <property type="entry name" value="Multiheme cytochromes"/>
    <property type="match status" value="1"/>
</dbReference>
<dbReference type="STRING" id="35525.A0A164YX87"/>
<dbReference type="SMART" id="SM01175">
    <property type="entry name" value="DUF4206"/>
    <property type="match status" value="1"/>
</dbReference>
<dbReference type="AlphaFoldDB" id="A0A164YX87"/>
<keyword evidence="5" id="KW-1185">Reference proteome</keyword>
<dbReference type="PANTHER" id="PTHR45971">
    <property type="entry name" value="PHOX (PX) DOMAIN-CONTAINING PROTEIN"/>
    <property type="match status" value="1"/>
</dbReference>
<sequence length="805" mass="91479">MTMIERENENISAVNNGCIPKVALVPVKAEISATNSFLDEASGSRPDESSGSVLSEIKMAEKNSSDPQPNLATAEPVKAPATHHRPKHVRSFSDCTGLSSATYERQQVPSFTQLRNTCEKTTDGLSSSSRPRFLEDGGSSIVVAAGGHEYPKRQRGQSLVDYLMSNQSKKIGPELDRENAHFSVSEAMIAAIEETKFYRWTDSKEDEEDDQLIKSDLNDESDEEIRQMKFELQSAFSDKHFVSNAPTDCSMSPESSVSATTPPFSPSSSLASAILFADFKKNDAMERVDSGISFTSFCSAIEKERRRSRKLARLRRVHSRLVSRMNLGFHSENTSDATTVIPSAPIAVKQHRISGDSTSRRALFTPSPPSPVSSSTPSTSLGILNESTVSAENIALNLLGHFSQLRLPNESDMEWLVSEKDAPQHLLPMPQSWPINPDDPFMQLKENEIDEGQMTNLRGNSEWAPPRPQIVFAVYTSPNLKVVMAKQNYRCAGCGMRVEPEHSHNFRYCHYLGRYFCTACHSNKTFVVPSRIFKKWDFRKYPVSNFSYDLLERMWFDSLFRLGYINPLLYRRCRQLNKVLELRLQLINVAEFLRICRFGADVWEEFRKQAADWLEDPEIYSLYDLTRVNSGELFQILRQIVSNGMKHIIHCELCKARGFLCEKCHSSEVIFPFQVDTVIRCNQCGSCFHRPCWSTPESCPRCQRIARRSQVSWQRAKTTRRVKKSRNKRLTILQQSEKKEKENKSVTRSLHISSNICKRESDGICKVIGRGLATRNLELMYEKTRLCDVQRGHTFSLTFRLSLDV</sequence>
<accession>A0A164YX87</accession>
<evidence type="ECO:0000313" key="4">
    <source>
        <dbReference type="EMBL" id="KZS15701.1"/>
    </source>
</evidence>
<keyword evidence="1" id="KW-0072">Autophagy</keyword>
<feature type="region of interest" description="Disordered" evidence="2">
    <location>
        <begin position="61"/>
        <end position="90"/>
    </location>
</feature>
<dbReference type="InterPro" id="IPR052428">
    <property type="entry name" value="Autophagy_HostDef_Reg"/>
</dbReference>
<dbReference type="OrthoDB" id="10067503at2759"/>
<dbReference type="InterPro" id="IPR025258">
    <property type="entry name" value="RH_dom"/>
</dbReference>
<comment type="caution">
    <text evidence="4">The sequence shown here is derived from an EMBL/GenBank/DDBJ whole genome shotgun (WGS) entry which is preliminary data.</text>
</comment>
<dbReference type="Proteomes" id="UP000076858">
    <property type="component" value="Unassembled WGS sequence"/>
</dbReference>
<evidence type="ECO:0000256" key="1">
    <source>
        <dbReference type="ARBA" id="ARBA00023006"/>
    </source>
</evidence>
<organism evidence="4 5">
    <name type="scientific">Daphnia magna</name>
    <dbReference type="NCBI Taxonomy" id="35525"/>
    <lineage>
        <taxon>Eukaryota</taxon>
        <taxon>Metazoa</taxon>
        <taxon>Ecdysozoa</taxon>
        <taxon>Arthropoda</taxon>
        <taxon>Crustacea</taxon>
        <taxon>Branchiopoda</taxon>
        <taxon>Diplostraca</taxon>
        <taxon>Cladocera</taxon>
        <taxon>Anomopoda</taxon>
        <taxon>Daphniidae</taxon>
        <taxon>Daphnia</taxon>
    </lineage>
</organism>
<feature type="compositionally biased region" description="Basic residues" evidence="2">
    <location>
        <begin position="81"/>
        <end position="90"/>
    </location>
</feature>
<proteinExistence type="predicted"/>
<dbReference type="InterPro" id="IPR048569">
    <property type="entry name" value="RUBC_PIKBD"/>
</dbReference>
<feature type="region of interest" description="Disordered" evidence="2">
    <location>
        <begin position="351"/>
        <end position="379"/>
    </location>
</feature>
<dbReference type="Pfam" id="PF21054">
    <property type="entry name" value="RUBC_PIKBD"/>
    <property type="match status" value="2"/>
</dbReference>
<dbReference type="GO" id="GO:0006914">
    <property type="term" value="P:autophagy"/>
    <property type="evidence" value="ECO:0007669"/>
    <property type="project" value="UniProtKB-KW"/>
</dbReference>
<dbReference type="InterPro" id="IPR036280">
    <property type="entry name" value="Multihaem_cyt_sf"/>
</dbReference>
<reference evidence="4 5" key="1">
    <citation type="submission" date="2016-03" db="EMBL/GenBank/DDBJ databases">
        <title>EvidentialGene: Evidence-directed Construction of Genes on Genomes.</title>
        <authorList>
            <person name="Gilbert D.G."/>
            <person name="Choi J.-H."/>
            <person name="Mockaitis K."/>
            <person name="Colbourne J."/>
            <person name="Pfrender M."/>
        </authorList>
    </citation>
    <scope>NUCLEOTIDE SEQUENCE [LARGE SCALE GENOMIC DNA]</scope>
    <source>
        <strain evidence="4 5">Xinb3</strain>
        <tissue evidence="4">Complete organism</tissue>
    </source>
</reference>
<name>A0A164YX87_9CRUS</name>
<evidence type="ECO:0000259" key="3">
    <source>
        <dbReference type="SMART" id="SM01175"/>
    </source>
</evidence>
<protein>
    <submittedName>
        <fullName evidence="4">Putative Differentially expressed in FDCP 8</fullName>
    </submittedName>
</protein>
<dbReference type="EMBL" id="LRGB01000868">
    <property type="protein sequence ID" value="KZS15701.1"/>
    <property type="molecule type" value="Genomic_DNA"/>
</dbReference>
<feature type="domain" description="Rubicon Homology" evidence="3">
    <location>
        <begin position="507"/>
        <end position="709"/>
    </location>
</feature>
<dbReference type="PANTHER" id="PTHR45971:SF1">
    <property type="entry name" value="RUBICON, ISOFORM A"/>
    <property type="match status" value="1"/>
</dbReference>
<evidence type="ECO:0000256" key="2">
    <source>
        <dbReference type="SAM" id="MobiDB-lite"/>
    </source>
</evidence>
<evidence type="ECO:0000313" key="5">
    <source>
        <dbReference type="Proteomes" id="UP000076858"/>
    </source>
</evidence>
<gene>
    <name evidence="4" type="ORF">APZ42_018922</name>
</gene>
<dbReference type="GO" id="GO:1901981">
    <property type="term" value="F:phosphatidylinositol phosphate binding"/>
    <property type="evidence" value="ECO:0007669"/>
    <property type="project" value="TreeGrafter"/>
</dbReference>
<dbReference type="Pfam" id="PF13901">
    <property type="entry name" value="RH_dom"/>
    <property type="match status" value="1"/>
</dbReference>